<organism evidence="3 4">
    <name type="scientific">Corynebacterium falsenii</name>
    <dbReference type="NCBI Taxonomy" id="108486"/>
    <lineage>
        <taxon>Bacteria</taxon>
        <taxon>Bacillati</taxon>
        <taxon>Actinomycetota</taxon>
        <taxon>Actinomycetes</taxon>
        <taxon>Mycobacteriales</taxon>
        <taxon>Corynebacteriaceae</taxon>
        <taxon>Corynebacterium</taxon>
    </lineage>
</organism>
<dbReference type="Pfam" id="PF02583">
    <property type="entry name" value="Trns_repr_metal"/>
    <property type="match status" value="1"/>
</dbReference>
<reference evidence="3 4" key="1">
    <citation type="submission" date="2018-09" db="EMBL/GenBank/DDBJ databases">
        <title>Optimization and identification of Corynebacterium falsenii FN1-14 from fish paste.</title>
        <authorList>
            <person name="Daroonpunt R."/>
            <person name="Tanasupawat S."/>
        </authorList>
    </citation>
    <scope>NUCLEOTIDE SEQUENCE [LARGE SCALE GENOMIC DNA]</scope>
    <source>
        <strain evidence="3 4">FN1-14</strain>
    </source>
</reference>
<accession>A0A418Q5A9</accession>
<dbReference type="EMBL" id="QXJK01000012">
    <property type="protein sequence ID" value="RIX33734.1"/>
    <property type="molecule type" value="Genomic_DNA"/>
</dbReference>
<sequence>MQLNPDDVKPATNRLKRAKGQIEAVTRMLENGEDCKKILQQLTAASKALDRAAFSILATGMEQCLINGDAEERDTMEKLFLSLS</sequence>
<evidence type="ECO:0000313" key="3">
    <source>
        <dbReference type="EMBL" id="RIX33734.1"/>
    </source>
</evidence>
<dbReference type="GO" id="GO:0046872">
    <property type="term" value="F:metal ion binding"/>
    <property type="evidence" value="ECO:0007669"/>
    <property type="project" value="InterPro"/>
</dbReference>
<name>A0A418Q5A9_9CORY</name>
<dbReference type="CDD" id="cd10148">
    <property type="entry name" value="CsoR-like_DUF156"/>
    <property type="match status" value="1"/>
</dbReference>
<dbReference type="PANTHER" id="PTHR33677">
    <property type="entry name" value="TRANSCRIPTIONAL REPRESSOR FRMR-RELATED"/>
    <property type="match status" value="1"/>
</dbReference>
<dbReference type="Gene3D" id="1.20.58.1000">
    <property type="entry name" value="Metal-sensitive repressor, helix protomer"/>
    <property type="match status" value="1"/>
</dbReference>
<keyword evidence="2" id="KW-0186">Copper</keyword>
<dbReference type="GO" id="GO:0003677">
    <property type="term" value="F:DNA binding"/>
    <property type="evidence" value="ECO:0007669"/>
    <property type="project" value="InterPro"/>
</dbReference>
<evidence type="ECO:0000313" key="4">
    <source>
        <dbReference type="Proteomes" id="UP000285278"/>
    </source>
</evidence>
<dbReference type="RefSeq" id="WP_119665169.1">
    <property type="nucleotide sequence ID" value="NZ_JAQPSN010000009.1"/>
</dbReference>
<dbReference type="PANTHER" id="PTHR33677:SF5">
    <property type="entry name" value="TRANSCRIPTIONAL REPRESSOR FRMR"/>
    <property type="match status" value="1"/>
</dbReference>
<dbReference type="GO" id="GO:0045892">
    <property type="term" value="P:negative regulation of DNA-templated transcription"/>
    <property type="evidence" value="ECO:0007669"/>
    <property type="project" value="UniProtKB-ARBA"/>
</dbReference>
<dbReference type="InterPro" id="IPR038390">
    <property type="entry name" value="Metal_Tscrpt_repr_sf"/>
</dbReference>
<comment type="similarity">
    <text evidence="1">Belongs to the CsoR family.</text>
</comment>
<dbReference type="Proteomes" id="UP000285278">
    <property type="component" value="Unassembled WGS sequence"/>
</dbReference>
<dbReference type="OrthoDB" id="9809524at2"/>
<dbReference type="InterPro" id="IPR003735">
    <property type="entry name" value="Metal_Tscrpt_repr"/>
</dbReference>
<protein>
    <submittedName>
        <fullName evidence="3">Metal-sensitive transcriptional regulator</fullName>
    </submittedName>
</protein>
<keyword evidence="4" id="KW-1185">Reference proteome</keyword>
<evidence type="ECO:0000256" key="2">
    <source>
        <dbReference type="ARBA" id="ARBA00023008"/>
    </source>
</evidence>
<evidence type="ECO:0000256" key="1">
    <source>
        <dbReference type="ARBA" id="ARBA00005428"/>
    </source>
</evidence>
<gene>
    <name evidence="3" type="ORF">D3M95_09440</name>
</gene>
<dbReference type="AlphaFoldDB" id="A0A418Q5A9"/>
<comment type="caution">
    <text evidence="3">The sequence shown here is derived from an EMBL/GenBank/DDBJ whole genome shotgun (WGS) entry which is preliminary data.</text>
</comment>
<proteinExistence type="inferred from homology"/>